<proteinExistence type="predicted"/>
<gene>
    <name evidence="1" type="ORF">KI387_014919</name>
</gene>
<reference evidence="1 2" key="1">
    <citation type="journal article" date="2021" name="Nat. Plants">
        <title>The Taxus genome provides insights into paclitaxel biosynthesis.</title>
        <authorList>
            <person name="Xiong X."/>
            <person name="Gou J."/>
            <person name="Liao Q."/>
            <person name="Li Y."/>
            <person name="Zhou Q."/>
            <person name="Bi G."/>
            <person name="Li C."/>
            <person name="Du R."/>
            <person name="Wang X."/>
            <person name="Sun T."/>
            <person name="Guo L."/>
            <person name="Liang H."/>
            <person name="Lu P."/>
            <person name="Wu Y."/>
            <person name="Zhang Z."/>
            <person name="Ro D.K."/>
            <person name="Shang Y."/>
            <person name="Huang S."/>
            <person name="Yan J."/>
        </authorList>
    </citation>
    <scope>NUCLEOTIDE SEQUENCE [LARGE SCALE GENOMIC DNA]</scope>
    <source>
        <strain evidence="1">Ta-2019</strain>
    </source>
</reference>
<evidence type="ECO:0000313" key="1">
    <source>
        <dbReference type="EMBL" id="KAH9303336.1"/>
    </source>
</evidence>
<name>A0AA38CKS0_TAXCH</name>
<dbReference type="EMBL" id="JAHRHJ020000009">
    <property type="protein sequence ID" value="KAH9303336.1"/>
    <property type="molecule type" value="Genomic_DNA"/>
</dbReference>
<evidence type="ECO:0000313" key="2">
    <source>
        <dbReference type="Proteomes" id="UP000824469"/>
    </source>
</evidence>
<protein>
    <submittedName>
        <fullName evidence="1">Uncharacterized protein</fullName>
    </submittedName>
</protein>
<dbReference type="AlphaFoldDB" id="A0AA38CKS0"/>
<sequence>VGCGILKIITVNQAALSAERSEKDHYACSIPSALFRDHHTEADNASNVLDLLTTHA</sequence>
<feature type="non-terminal residue" evidence="1">
    <location>
        <position position="56"/>
    </location>
</feature>
<feature type="non-terminal residue" evidence="1">
    <location>
        <position position="1"/>
    </location>
</feature>
<organism evidence="1 2">
    <name type="scientific">Taxus chinensis</name>
    <name type="common">Chinese yew</name>
    <name type="synonym">Taxus wallichiana var. chinensis</name>
    <dbReference type="NCBI Taxonomy" id="29808"/>
    <lineage>
        <taxon>Eukaryota</taxon>
        <taxon>Viridiplantae</taxon>
        <taxon>Streptophyta</taxon>
        <taxon>Embryophyta</taxon>
        <taxon>Tracheophyta</taxon>
        <taxon>Spermatophyta</taxon>
        <taxon>Pinopsida</taxon>
        <taxon>Pinidae</taxon>
        <taxon>Conifers II</taxon>
        <taxon>Cupressales</taxon>
        <taxon>Taxaceae</taxon>
        <taxon>Taxus</taxon>
    </lineage>
</organism>
<accession>A0AA38CKS0</accession>
<dbReference type="Proteomes" id="UP000824469">
    <property type="component" value="Unassembled WGS sequence"/>
</dbReference>
<keyword evidence="2" id="KW-1185">Reference proteome</keyword>
<comment type="caution">
    <text evidence="1">The sequence shown here is derived from an EMBL/GenBank/DDBJ whole genome shotgun (WGS) entry which is preliminary data.</text>
</comment>